<organism evidence="1 2">
    <name type="scientific">Thalassospira profundimaris</name>
    <dbReference type="NCBI Taxonomy" id="502049"/>
    <lineage>
        <taxon>Bacteria</taxon>
        <taxon>Pseudomonadati</taxon>
        <taxon>Pseudomonadota</taxon>
        <taxon>Alphaproteobacteria</taxon>
        <taxon>Rhodospirillales</taxon>
        <taxon>Thalassospiraceae</taxon>
        <taxon>Thalassospira</taxon>
    </lineage>
</organism>
<name>A0A367WUA4_9PROT</name>
<proteinExistence type="predicted"/>
<accession>A0A367WUA4</accession>
<protein>
    <submittedName>
        <fullName evidence="1">Uncharacterized protein</fullName>
    </submittedName>
</protein>
<dbReference type="EMBL" id="JPWH01000019">
    <property type="protein sequence ID" value="RCK44779.1"/>
    <property type="molecule type" value="Genomic_DNA"/>
</dbReference>
<evidence type="ECO:0000313" key="2">
    <source>
        <dbReference type="Proteomes" id="UP000252517"/>
    </source>
</evidence>
<dbReference type="RefSeq" id="WP_114089772.1">
    <property type="nucleotide sequence ID" value="NZ_JPWH01000019.1"/>
</dbReference>
<dbReference type="AlphaFoldDB" id="A0A367WUA4"/>
<sequence length="96" mass="10678">MTPTSSGMSRQDVSNAAFTWAAFGAAESLLHGLARNPNNGQQCARYLLDFVIEGGIALPPRHFIDKTVDLYPWLAPQKERALRLLTTLQNERDQHA</sequence>
<evidence type="ECO:0000313" key="1">
    <source>
        <dbReference type="EMBL" id="RCK44779.1"/>
    </source>
</evidence>
<reference evidence="1 2" key="1">
    <citation type="submission" date="2014-07" db="EMBL/GenBank/DDBJ databases">
        <title>Draft genome sequence of Thalassospira profundimaris S25-3-2.</title>
        <authorList>
            <person name="Lai Q."/>
            <person name="Shao Z."/>
        </authorList>
    </citation>
    <scope>NUCLEOTIDE SEQUENCE [LARGE SCALE GENOMIC DNA]</scope>
    <source>
        <strain evidence="1 2">S25-3-2</strain>
    </source>
</reference>
<gene>
    <name evidence="1" type="ORF">TH25_19140</name>
</gene>
<comment type="caution">
    <text evidence="1">The sequence shown here is derived from an EMBL/GenBank/DDBJ whole genome shotgun (WGS) entry which is preliminary data.</text>
</comment>
<dbReference type="OrthoDB" id="9877958at2"/>
<dbReference type="Proteomes" id="UP000252517">
    <property type="component" value="Unassembled WGS sequence"/>
</dbReference>